<feature type="compositionally biased region" description="Polar residues" evidence="1">
    <location>
        <begin position="1"/>
        <end position="10"/>
    </location>
</feature>
<sequence>NGTMMQSKYNSLPPPALTTASSNSNLLPYTPMTVPVPVTYVNQPQESLPSFNNIRRNVAASGNSANHLDEFLNIKPMWSYSKPAQLDSTSVSADHNQAMPMPSL</sequence>
<evidence type="ECO:0000313" key="2">
    <source>
        <dbReference type="EMBL" id="JAS56462.1"/>
    </source>
</evidence>
<reference evidence="2" key="1">
    <citation type="submission" date="2015-11" db="EMBL/GenBank/DDBJ databases">
        <title>De novo transcriptome assembly of four potential Pierce s Disease insect vectors from Arizona vineyards.</title>
        <authorList>
            <person name="Tassone E.E."/>
        </authorList>
    </citation>
    <scope>NUCLEOTIDE SEQUENCE</scope>
</reference>
<organism evidence="2">
    <name type="scientific">Cuerna arida</name>
    <dbReference type="NCBI Taxonomy" id="1464854"/>
    <lineage>
        <taxon>Eukaryota</taxon>
        <taxon>Metazoa</taxon>
        <taxon>Ecdysozoa</taxon>
        <taxon>Arthropoda</taxon>
        <taxon>Hexapoda</taxon>
        <taxon>Insecta</taxon>
        <taxon>Pterygota</taxon>
        <taxon>Neoptera</taxon>
        <taxon>Paraneoptera</taxon>
        <taxon>Hemiptera</taxon>
        <taxon>Auchenorrhyncha</taxon>
        <taxon>Membracoidea</taxon>
        <taxon>Cicadellidae</taxon>
        <taxon>Cicadellinae</taxon>
        <taxon>Proconiini</taxon>
        <taxon>Cuerna</taxon>
    </lineage>
</organism>
<protein>
    <submittedName>
        <fullName evidence="2">Uncharacterized protein</fullName>
    </submittedName>
</protein>
<evidence type="ECO:0000256" key="1">
    <source>
        <dbReference type="SAM" id="MobiDB-lite"/>
    </source>
</evidence>
<gene>
    <name evidence="2" type="ORF">g.2619</name>
</gene>
<feature type="region of interest" description="Disordered" evidence="1">
    <location>
        <begin position="1"/>
        <end position="28"/>
    </location>
</feature>
<feature type="non-terminal residue" evidence="2">
    <location>
        <position position="1"/>
    </location>
</feature>
<feature type="non-terminal residue" evidence="2">
    <location>
        <position position="104"/>
    </location>
</feature>
<feature type="region of interest" description="Disordered" evidence="1">
    <location>
        <begin position="85"/>
        <end position="104"/>
    </location>
</feature>
<dbReference type="AlphaFoldDB" id="A0A1B6G219"/>
<accession>A0A1B6G219</accession>
<feature type="compositionally biased region" description="Polar residues" evidence="1">
    <location>
        <begin position="86"/>
        <end position="95"/>
    </location>
</feature>
<dbReference type="EMBL" id="GECZ01013307">
    <property type="protein sequence ID" value="JAS56462.1"/>
    <property type="molecule type" value="Transcribed_RNA"/>
</dbReference>
<feature type="compositionally biased region" description="Polar residues" evidence="1">
    <location>
        <begin position="18"/>
        <end position="27"/>
    </location>
</feature>
<proteinExistence type="predicted"/>
<name>A0A1B6G219_9HEMI</name>